<evidence type="ECO:0000313" key="3">
    <source>
        <dbReference type="Proteomes" id="UP000242699"/>
    </source>
</evidence>
<proteinExistence type="predicted"/>
<organism evidence="2 3">
    <name type="scientific">Sulfobacillus benefaciens</name>
    <dbReference type="NCBI Taxonomy" id="453960"/>
    <lineage>
        <taxon>Bacteria</taxon>
        <taxon>Bacillati</taxon>
        <taxon>Bacillota</taxon>
        <taxon>Clostridia</taxon>
        <taxon>Eubacteriales</taxon>
        <taxon>Clostridiales Family XVII. Incertae Sedis</taxon>
        <taxon>Sulfobacillus</taxon>
    </lineage>
</organism>
<sequence length="88" mass="11102">MNETYFGLGDHRRPFVKVELRDRVPHRFQWRGASYNIIRIIDYWRDVSEWWRGEPELWFWRVLTHTQGVYELVCDPQSNQWWIYHVYD</sequence>
<dbReference type="EMBL" id="PXYT01000023">
    <property type="protein sequence ID" value="PSR27880.1"/>
    <property type="molecule type" value="Genomic_DNA"/>
</dbReference>
<comment type="caution">
    <text evidence="2">The sequence shown here is derived from an EMBL/GenBank/DDBJ whole genome shotgun (WGS) entry which is preliminary data.</text>
</comment>
<accession>A0A2T2X065</accession>
<dbReference type="Pfam" id="PF20114">
    <property type="entry name" value="DUF6504"/>
    <property type="match status" value="1"/>
</dbReference>
<dbReference type="InterPro" id="IPR045443">
    <property type="entry name" value="DUF6504"/>
</dbReference>
<protein>
    <recommendedName>
        <fullName evidence="1">DUF6504 domain-containing protein</fullName>
    </recommendedName>
</protein>
<evidence type="ECO:0000313" key="2">
    <source>
        <dbReference type="EMBL" id="PSR27880.1"/>
    </source>
</evidence>
<dbReference type="AlphaFoldDB" id="A0A2T2X065"/>
<name>A0A2T2X065_9FIRM</name>
<gene>
    <name evidence="2" type="ORF">C7B43_10845</name>
</gene>
<reference evidence="2 3" key="1">
    <citation type="journal article" date="2014" name="BMC Genomics">
        <title>Comparison of environmental and isolate Sulfobacillus genomes reveals diverse carbon, sulfur, nitrogen, and hydrogen metabolisms.</title>
        <authorList>
            <person name="Justice N.B."/>
            <person name="Norman A."/>
            <person name="Brown C.T."/>
            <person name="Singh A."/>
            <person name="Thomas B.C."/>
            <person name="Banfield J.F."/>
        </authorList>
    </citation>
    <scope>NUCLEOTIDE SEQUENCE [LARGE SCALE GENOMIC DNA]</scope>
    <source>
        <strain evidence="2">AMDSBA1</strain>
    </source>
</reference>
<evidence type="ECO:0000259" key="1">
    <source>
        <dbReference type="Pfam" id="PF20114"/>
    </source>
</evidence>
<dbReference type="Proteomes" id="UP000242699">
    <property type="component" value="Unassembled WGS sequence"/>
</dbReference>
<feature type="domain" description="DUF6504" evidence="1">
    <location>
        <begin position="21"/>
        <end position="87"/>
    </location>
</feature>